<reference evidence="3" key="1">
    <citation type="submission" date="2018-07" db="EMBL/GenBank/DDBJ databases">
        <authorList>
            <person name="Blom J."/>
        </authorList>
    </citation>
    <scope>NUCLEOTIDE SEQUENCE [LARGE SCALE GENOMIC DNA]</scope>
    <source>
        <strain evidence="3">CCOS 864</strain>
    </source>
</reference>
<dbReference type="EMBL" id="UIDD01000009">
    <property type="protein sequence ID" value="SUQ64093.1"/>
    <property type="molecule type" value="Genomic_DNA"/>
</dbReference>
<evidence type="ECO:0008006" key="4">
    <source>
        <dbReference type="Google" id="ProtNLM"/>
    </source>
</evidence>
<evidence type="ECO:0000313" key="3">
    <source>
        <dbReference type="Proteomes" id="UP000255177"/>
    </source>
</evidence>
<name>A0A380T243_9PSED</name>
<dbReference type="Proteomes" id="UP000255177">
    <property type="component" value="Unassembled WGS sequence"/>
</dbReference>
<dbReference type="AlphaFoldDB" id="A0A380T243"/>
<dbReference type="Gene3D" id="1.10.287.700">
    <property type="entry name" value="Helix hairpin bin"/>
    <property type="match status" value="1"/>
</dbReference>
<accession>A0A380T243</accession>
<feature type="coiled-coil region" evidence="1">
    <location>
        <begin position="209"/>
        <end position="236"/>
    </location>
</feature>
<keyword evidence="1" id="KW-0175">Coiled coil</keyword>
<gene>
    <name evidence="2" type="ORF">CCOS864_03547</name>
</gene>
<evidence type="ECO:0000256" key="1">
    <source>
        <dbReference type="SAM" id="Coils"/>
    </source>
</evidence>
<protein>
    <recommendedName>
        <fullName evidence="4">Co-chaperone DjlA N-terminal domain-containing protein</fullName>
    </recommendedName>
</protein>
<dbReference type="RefSeq" id="WP_148708552.1">
    <property type="nucleotide sequence ID" value="NZ_CBCSFG010000020.1"/>
</dbReference>
<sequence>MYRRIFLQSAQGFGANLVSHESEPMARDTLGCTFVFSSIGDALSRAYDSAKETVSDVADKVADTVSDAYDATRETVGNVADAVSETASNVYSSTVETLSDAAETVGDVVSDSYDATRDYVGDVVSGDKEIDYLKVLGGAAIGVGAVAAAPFTGGGSLIGGASLLGSLAGAGTIAAAVGAGVAGAVVAANLDGDEEARKAGFDAGVKQTKAEQLAEISMLKERLEKAMESLKAAGEHFNAIIALNAVAVATAQCDGDITPSERANIELFINGLSADAIPEAVKAKIESLYQQPPTVKEAFELAKKSGMSLSIFDEIINLVVHSDDAVHPQEAAFMQAWNSLKTA</sequence>
<dbReference type="InterPro" id="IPR029024">
    <property type="entry name" value="TerB-like"/>
</dbReference>
<dbReference type="SUPFAM" id="SSF158682">
    <property type="entry name" value="TerB-like"/>
    <property type="match status" value="1"/>
</dbReference>
<keyword evidence="3" id="KW-1185">Reference proteome</keyword>
<organism evidence="2 3">
    <name type="scientific">Pseudomonas wadenswilerensis</name>
    <dbReference type="NCBI Taxonomy" id="1785161"/>
    <lineage>
        <taxon>Bacteria</taxon>
        <taxon>Pseudomonadati</taxon>
        <taxon>Pseudomonadota</taxon>
        <taxon>Gammaproteobacteria</taxon>
        <taxon>Pseudomonadales</taxon>
        <taxon>Pseudomonadaceae</taxon>
        <taxon>Pseudomonas</taxon>
    </lineage>
</organism>
<evidence type="ECO:0000313" key="2">
    <source>
        <dbReference type="EMBL" id="SUQ64093.1"/>
    </source>
</evidence>
<proteinExistence type="predicted"/>